<evidence type="ECO:0000313" key="3">
    <source>
        <dbReference type="EMBL" id="PXV71418.1"/>
    </source>
</evidence>
<evidence type="ECO:0000313" key="4">
    <source>
        <dbReference type="Proteomes" id="UP000248330"/>
    </source>
</evidence>
<accession>A0A318EGR0</accession>
<organism evidence="3 4">
    <name type="scientific">Sinimarinibacterium flocculans</name>
    <dbReference type="NCBI Taxonomy" id="985250"/>
    <lineage>
        <taxon>Bacteria</taxon>
        <taxon>Pseudomonadati</taxon>
        <taxon>Pseudomonadota</taxon>
        <taxon>Gammaproteobacteria</taxon>
        <taxon>Nevskiales</taxon>
        <taxon>Nevskiaceae</taxon>
        <taxon>Sinimarinibacterium</taxon>
    </lineage>
</organism>
<reference evidence="3 4" key="1">
    <citation type="submission" date="2018-04" db="EMBL/GenBank/DDBJ databases">
        <title>Genomic Encyclopedia of Type Strains, Phase IV (KMG-IV): sequencing the most valuable type-strain genomes for metagenomic binning, comparative biology and taxonomic classification.</title>
        <authorList>
            <person name="Goeker M."/>
        </authorList>
    </citation>
    <scope>NUCLEOTIDE SEQUENCE [LARGE SCALE GENOMIC DNA]</scope>
    <source>
        <strain evidence="3 4">DSM 104150</strain>
    </source>
</reference>
<dbReference type="EMBL" id="QICN01000001">
    <property type="protein sequence ID" value="PXV71418.1"/>
    <property type="molecule type" value="Genomic_DNA"/>
</dbReference>
<evidence type="ECO:0000256" key="1">
    <source>
        <dbReference type="SAM" id="MobiDB-lite"/>
    </source>
</evidence>
<dbReference type="RefSeq" id="WP_110263533.1">
    <property type="nucleotide sequence ID" value="NZ_CAKZQT010000007.1"/>
</dbReference>
<comment type="caution">
    <text evidence="3">The sequence shown here is derived from an EMBL/GenBank/DDBJ whole genome shotgun (WGS) entry which is preliminary data.</text>
</comment>
<sequence>MNKRLSVLTGALALSLMSGAAIAKVSAEEAERLGGDELTPVGAERGPNKDGTIPEWQPAQRRGSLSGEYPNDPRIDGEKPLFTITKANMAQYADKLSEGHKHLLNTYDSYKMNVYPSHRFTTWPNEIFAATKVNATQCEMLDPDTPNNCKLGFPFPIPKTGAEPVWNHKVKWRGEAVTRYNNQMIVQPNGDYQLTKLIEDVQFGYASFKNPIPLTKDSGEFLRYLSKTVAPPRLAGTFILVHEKAGTGAAGRQAWLYSPGLKRIRRAPTVCCDNPYEGTDGHQFYDQVDMFNGALERYNWKLVGKKEMYIPYNSNRIAGPQTKYDVMVKPRHLNQDLPRYELHRVWVVEADIKAGTSHTFKKRRYYIDEDGWTIGMIDAYDNRDQLYQFQEGHIVFAYNLLTATTIPEVIYHFTSGRYFITATFNEDKPIDATVQFKPDYFTPASVQKMTTK</sequence>
<dbReference type="AlphaFoldDB" id="A0A318EGR0"/>
<dbReference type="InterPro" id="IPR010752">
    <property type="entry name" value="DUF1329"/>
</dbReference>
<dbReference type="Proteomes" id="UP000248330">
    <property type="component" value="Unassembled WGS sequence"/>
</dbReference>
<dbReference type="OrthoDB" id="6751304at2"/>
<feature type="signal peptide" evidence="2">
    <location>
        <begin position="1"/>
        <end position="23"/>
    </location>
</feature>
<feature type="chain" id="PRO_5016299927" evidence="2">
    <location>
        <begin position="24"/>
        <end position="452"/>
    </location>
</feature>
<evidence type="ECO:0000256" key="2">
    <source>
        <dbReference type="SAM" id="SignalP"/>
    </source>
</evidence>
<dbReference type="Gene3D" id="2.50.20.10">
    <property type="entry name" value="Lipoprotein localisation LolA/LolB/LppX"/>
    <property type="match status" value="1"/>
</dbReference>
<feature type="region of interest" description="Disordered" evidence="1">
    <location>
        <begin position="32"/>
        <end position="77"/>
    </location>
</feature>
<keyword evidence="2" id="KW-0732">Signal</keyword>
<keyword evidence="4" id="KW-1185">Reference proteome</keyword>
<proteinExistence type="predicted"/>
<dbReference type="CDD" id="cd16329">
    <property type="entry name" value="LolA_like"/>
    <property type="match status" value="1"/>
</dbReference>
<protein>
    <submittedName>
        <fullName evidence="3">Uncharacterized protein DUF1329</fullName>
    </submittedName>
</protein>
<name>A0A318EGR0_9GAMM</name>
<dbReference type="Pfam" id="PF07044">
    <property type="entry name" value="DUF1329"/>
    <property type="match status" value="1"/>
</dbReference>
<gene>
    <name evidence="3" type="ORF">C8D93_101468</name>
</gene>